<keyword evidence="3" id="KW-1003">Cell membrane</keyword>
<dbReference type="PANTHER" id="PTHR35011">
    <property type="entry name" value="2,3-DIKETO-L-GULONATE TRAP TRANSPORTER SMALL PERMEASE PROTEIN YIAM"/>
    <property type="match status" value="1"/>
</dbReference>
<evidence type="ECO:0000256" key="6">
    <source>
        <dbReference type="ARBA" id="ARBA00022989"/>
    </source>
</evidence>
<keyword evidence="5 9" id="KW-0812">Transmembrane</keyword>
<dbReference type="GO" id="GO:0005886">
    <property type="term" value="C:plasma membrane"/>
    <property type="evidence" value="ECO:0007669"/>
    <property type="project" value="UniProtKB-SubCell"/>
</dbReference>
<proteinExistence type="inferred from homology"/>
<keyword evidence="6 9" id="KW-1133">Transmembrane helix</keyword>
<organism evidence="11 12">
    <name type="scientific">Colwellia psychrerythraea</name>
    <name type="common">Vibrio psychroerythus</name>
    <dbReference type="NCBI Taxonomy" id="28229"/>
    <lineage>
        <taxon>Bacteria</taxon>
        <taxon>Pseudomonadati</taxon>
        <taxon>Pseudomonadota</taxon>
        <taxon>Gammaproteobacteria</taxon>
        <taxon>Alteromonadales</taxon>
        <taxon>Colwelliaceae</taxon>
        <taxon>Colwellia</taxon>
    </lineage>
</organism>
<dbReference type="RefSeq" id="WP_081962021.1">
    <property type="nucleotide sequence ID" value="NZ_JQED01000017.1"/>
</dbReference>
<dbReference type="GO" id="GO:0022857">
    <property type="term" value="F:transmembrane transporter activity"/>
    <property type="evidence" value="ECO:0007669"/>
    <property type="project" value="UniProtKB-UniRule"/>
</dbReference>
<dbReference type="AlphaFoldDB" id="A0A099KRS6"/>
<feature type="transmembrane region" description="Helical" evidence="9">
    <location>
        <begin position="88"/>
        <end position="111"/>
    </location>
</feature>
<dbReference type="EMBL" id="JQED01000017">
    <property type="protein sequence ID" value="KGJ92567.1"/>
    <property type="molecule type" value="Genomic_DNA"/>
</dbReference>
<name>A0A099KRS6_COLPS</name>
<dbReference type="OrthoDB" id="9795655at2"/>
<evidence type="ECO:0000256" key="5">
    <source>
        <dbReference type="ARBA" id="ARBA00022692"/>
    </source>
</evidence>
<feature type="transmembrane region" description="Helical" evidence="9">
    <location>
        <begin position="134"/>
        <end position="156"/>
    </location>
</feature>
<comment type="caution">
    <text evidence="11">The sequence shown here is derived from an EMBL/GenBank/DDBJ whole genome shotgun (WGS) entry which is preliminary data.</text>
</comment>
<feature type="transmembrane region" description="Helical" evidence="9">
    <location>
        <begin position="52"/>
        <end position="67"/>
    </location>
</feature>
<evidence type="ECO:0000256" key="1">
    <source>
        <dbReference type="ARBA" id="ARBA00004429"/>
    </source>
</evidence>
<protein>
    <recommendedName>
        <fullName evidence="9">TRAP transporter small permease protein</fullName>
    </recommendedName>
</protein>
<accession>A0A099KRS6</accession>
<keyword evidence="7 9" id="KW-0472">Membrane</keyword>
<reference evidence="11 12" key="1">
    <citation type="submission" date="2014-08" db="EMBL/GenBank/DDBJ databases">
        <title>Genomic and Phenotypic Diversity of Colwellia psychrerythraea strains from Disparate Marine Basins.</title>
        <authorList>
            <person name="Techtmann S.M."/>
            <person name="Stelling S.C."/>
            <person name="Utturkar S.M."/>
            <person name="Alshibli N."/>
            <person name="Harris A."/>
            <person name="Brown S.D."/>
            <person name="Hazen T.C."/>
        </authorList>
    </citation>
    <scope>NUCLEOTIDE SEQUENCE [LARGE SCALE GENOMIC DNA]</scope>
    <source>
        <strain evidence="11 12">ND2E</strain>
    </source>
</reference>
<keyword evidence="4 9" id="KW-0997">Cell inner membrane</keyword>
<dbReference type="PATRIC" id="fig|28229.4.peg.1855"/>
<dbReference type="Pfam" id="PF04290">
    <property type="entry name" value="DctQ"/>
    <property type="match status" value="1"/>
</dbReference>
<dbReference type="InterPro" id="IPR055348">
    <property type="entry name" value="DctQ"/>
</dbReference>
<feature type="domain" description="Tripartite ATP-independent periplasmic transporters DctQ component" evidence="10">
    <location>
        <begin position="26"/>
        <end position="159"/>
    </location>
</feature>
<evidence type="ECO:0000256" key="3">
    <source>
        <dbReference type="ARBA" id="ARBA00022475"/>
    </source>
</evidence>
<evidence type="ECO:0000256" key="4">
    <source>
        <dbReference type="ARBA" id="ARBA00022519"/>
    </source>
</evidence>
<evidence type="ECO:0000259" key="10">
    <source>
        <dbReference type="Pfam" id="PF04290"/>
    </source>
</evidence>
<evidence type="ECO:0000256" key="9">
    <source>
        <dbReference type="RuleBase" id="RU369079"/>
    </source>
</evidence>
<dbReference type="PANTHER" id="PTHR35011:SF4">
    <property type="entry name" value="SLL1102 PROTEIN"/>
    <property type="match status" value="1"/>
</dbReference>
<comment type="subcellular location">
    <subcellularLocation>
        <location evidence="1 9">Cell inner membrane</location>
        <topology evidence="1 9">Multi-pass membrane protein</topology>
    </subcellularLocation>
</comment>
<dbReference type="Proteomes" id="UP000029843">
    <property type="component" value="Unassembled WGS sequence"/>
</dbReference>
<feature type="transmembrane region" description="Helical" evidence="9">
    <location>
        <begin position="12"/>
        <end position="32"/>
    </location>
</feature>
<evidence type="ECO:0000313" key="11">
    <source>
        <dbReference type="EMBL" id="KGJ92567.1"/>
    </source>
</evidence>
<sequence precursor="true">MDTVLKVLGKIIDALGNFCSVLMLLMIINVFYDVIMRYFFNDVSIGMQELEWHLFAAMFMFGIAYTLKEDGHVRVDIFYEAMSAKSQALINIFGSLLLALPITILILYYSWDYTLEAYQMGEGSGDPGGLPHRWIVRSVIPLSSIFLILAIFHVLVSQLKVLITPTQSESGEQL</sequence>
<comment type="similarity">
    <text evidence="8 9">Belongs to the TRAP transporter small permease family.</text>
</comment>
<evidence type="ECO:0000313" key="12">
    <source>
        <dbReference type="Proteomes" id="UP000029843"/>
    </source>
</evidence>
<dbReference type="InterPro" id="IPR007387">
    <property type="entry name" value="TRAP_DctQ"/>
</dbReference>
<evidence type="ECO:0000256" key="8">
    <source>
        <dbReference type="ARBA" id="ARBA00038436"/>
    </source>
</evidence>
<keyword evidence="2 9" id="KW-0813">Transport</keyword>
<comment type="subunit">
    <text evidence="9">The complex comprises the extracytoplasmic solute receptor protein and the two transmembrane proteins.</text>
</comment>
<comment type="function">
    <text evidence="9">Part of the tripartite ATP-independent periplasmic (TRAP) transport system.</text>
</comment>
<gene>
    <name evidence="11" type="ORF">ND2E_2815</name>
</gene>
<evidence type="ECO:0000256" key="7">
    <source>
        <dbReference type="ARBA" id="ARBA00023136"/>
    </source>
</evidence>
<evidence type="ECO:0000256" key="2">
    <source>
        <dbReference type="ARBA" id="ARBA00022448"/>
    </source>
</evidence>